<feature type="region of interest" description="Disordered" evidence="1">
    <location>
        <begin position="1"/>
        <end position="26"/>
    </location>
</feature>
<sequence length="80" mass="8668">MPGRRQVQVAPHLGQPPQRLGAQQVDVPVRVDRQGVLGRGEPDDDVRHGPQCLGEGTTQFLGPALGLDRRCHRSDATPRG</sequence>
<organism evidence="2">
    <name type="scientific">bioreactor metagenome</name>
    <dbReference type="NCBI Taxonomy" id="1076179"/>
    <lineage>
        <taxon>unclassified sequences</taxon>
        <taxon>metagenomes</taxon>
        <taxon>ecological metagenomes</taxon>
    </lineage>
</organism>
<dbReference type="AlphaFoldDB" id="A0A645GPC8"/>
<comment type="caution">
    <text evidence="2">The sequence shown here is derived from an EMBL/GenBank/DDBJ whole genome shotgun (WGS) entry which is preliminary data.</text>
</comment>
<gene>
    <name evidence="2" type="ORF">SDC9_175196</name>
</gene>
<evidence type="ECO:0000256" key="1">
    <source>
        <dbReference type="SAM" id="MobiDB-lite"/>
    </source>
</evidence>
<evidence type="ECO:0000313" key="2">
    <source>
        <dbReference type="EMBL" id="MPN27762.1"/>
    </source>
</evidence>
<reference evidence="2" key="1">
    <citation type="submission" date="2019-08" db="EMBL/GenBank/DDBJ databases">
        <authorList>
            <person name="Kucharzyk K."/>
            <person name="Murdoch R.W."/>
            <person name="Higgins S."/>
            <person name="Loffler F."/>
        </authorList>
    </citation>
    <scope>NUCLEOTIDE SEQUENCE</scope>
</reference>
<accession>A0A645GPC8</accession>
<protein>
    <submittedName>
        <fullName evidence="2">Uncharacterized protein</fullName>
    </submittedName>
</protein>
<proteinExistence type="predicted"/>
<name>A0A645GPC8_9ZZZZ</name>
<dbReference type="EMBL" id="VSSQ01077762">
    <property type="protein sequence ID" value="MPN27762.1"/>
    <property type="molecule type" value="Genomic_DNA"/>
</dbReference>